<evidence type="ECO:0000313" key="2">
    <source>
        <dbReference type="Proteomes" id="UP000013131"/>
    </source>
</evidence>
<evidence type="ECO:0008006" key="3">
    <source>
        <dbReference type="Google" id="ProtNLM"/>
    </source>
</evidence>
<dbReference type="RefSeq" id="WP_004423704.1">
    <property type="nucleotide sequence ID" value="NZ_AORI01000005.1"/>
</dbReference>
<dbReference type="InterPro" id="IPR011889">
    <property type="entry name" value="Liste_lipo_26"/>
</dbReference>
<protein>
    <recommendedName>
        <fullName evidence="3">Lipoprotein</fullName>
    </recommendedName>
</protein>
<evidence type="ECO:0000313" key="1">
    <source>
        <dbReference type="EMBL" id="ENY69135.1"/>
    </source>
</evidence>
<dbReference type="EMBL" id="AORI01000005">
    <property type="protein sequence ID" value="ENY69135.1"/>
    <property type="molecule type" value="Genomic_DNA"/>
</dbReference>
<dbReference type="Proteomes" id="UP000013131">
    <property type="component" value="Unassembled WGS sequence"/>
</dbReference>
<accession>N9TSS6</accession>
<gene>
    <name evidence="1" type="ORF">MAU_1770</name>
</gene>
<reference evidence="1 2" key="1">
    <citation type="journal article" date="2013" name="Genome Announc.">
        <title>Draft Genome Sequences of Mycoplasma auris and Mycoplasma yeatsii, Two Species of the Ear Canal of Caprinae.</title>
        <authorList>
            <person name="Dordet-Frisoni E."/>
            <person name="Baranowski E."/>
            <person name="Barre A."/>
            <person name="Blanchard A."/>
            <person name="Breton M."/>
            <person name="Couture C."/>
            <person name="Dupuy V."/>
            <person name="Gaurivaud P."/>
            <person name="Jacob D."/>
            <person name="Lemaitre C."/>
            <person name="Manso-Silvan L."/>
            <person name="Nikolski M."/>
            <person name="Nouvel L.X."/>
            <person name="Poumarat F."/>
            <person name="Sirand-Pugnet P."/>
            <person name="Thebault P."/>
            <person name="Theil S."/>
            <person name="Thiaucourt F."/>
            <person name="Citti C."/>
            <person name="Tardy F."/>
        </authorList>
    </citation>
    <scope>NUCLEOTIDE SEQUENCE [LARGE SCALE GENOMIC DNA]</scope>
    <source>
        <strain evidence="1 2">15026</strain>
    </source>
</reference>
<dbReference type="InterPro" id="IPR005046">
    <property type="entry name" value="DUF285"/>
</dbReference>
<name>N9TSS6_9BACT</name>
<comment type="caution">
    <text evidence="1">The sequence shown here is derived from an EMBL/GenBank/DDBJ whole genome shotgun (WGS) entry which is preliminary data.</text>
</comment>
<dbReference type="STRING" id="1188233.MAU_1770"/>
<proteinExistence type="predicted"/>
<sequence length="888" mass="103941">MSTNPKNTINKLLLFSLIPLTSFLPLLAISCKKEKSISQSSLIKNKLLVQKASLINLWDASADEIKLNDKYAASYKKLRSAIDIALRSNDTSKLTATLNEVEDFIKEVFGDPNSKNKIDIVELLDAIKLYWDSYERFVQLMQYKYIAEAYTKTKEKYEKEVLTYQGKKYNIYFDAPALVNILKKKDIATFAQSLKEITDKFENELKDIVNDSIYNNAPTLDERIWRKPRPSFINEVLPALERLIKDTWDKETLSKIKSGQTYGNVLSMLKEDVAKNYHNLPQVILDDNLFINDSYLKEKLFLKNGNESDILNKEPSKTFDVEILSHPINLRFFKENLSAKEVIKYLWYEKVVPEITTYHSELVISNKLKRTIKEYEERFPILKNAKLRYDNKPSPTKYSYIKPSRDNFINDWGYVPRINRRPHSLESIIKVSIDNEDIELGYYAKKEANTKPTRFKAKNGIIYTTLAKDLNNIDIGYENIEEILEIGYYKDETTGLIRAPRMPKHIDKVPKQLPEVVTSIKEIFKGNNSFKIEGIEKWDTSSINNMESVFEDAPNFNQDISGWDVSQVENMSGMFSQAHYFNQPLNDWDVSNVKNMNYMFNEATSFNQPLDKWDTWQVETMENMFYKATSFNQDISQWDIACVHIMKNWSIAENPVLSIIKRYTPTLFYDKSKLTFSTIPRFPTNHFFVTFGKSYVPTTYKLRNGKIKKTYHIHLPNLAFHTDIEEIIEIGYYKENDLFTMVKMPYNINKVPKSLPSKITSLKNAFSAVDTNHIIGLDEWNTSNIVNMSHTFRGSKINQNLNSWNVEKVTDMSFMFKEATSFNQPLYKWKPKSLQDMTMMFYGAKSFNQDLSDWKVKNVKSKSRFFWYTNNWQSSRWPNFSEIYKEIN</sequence>
<dbReference type="PATRIC" id="fig|1188233.3.peg.178"/>
<keyword evidence="2" id="KW-1185">Reference proteome</keyword>
<dbReference type="NCBIfam" id="TIGR02167">
    <property type="entry name" value="Liste_lipo_26"/>
    <property type="match status" value="1"/>
</dbReference>
<dbReference type="eggNOG" id="COG4733">
    <property type="taxonomic scope" value="Bacteria"/>
</dbReference>
<dbReference type="OrthoDB" id="400880at2"/>
<dbReference type="eggNOG" id="COG3291">
    <property type="taxonomic scope" value="Bacteria"/>
</dbReference>
<organism evidence="1 2">
    <name type="scientific">Metamycoplasma auris 15026</name>
    <dbReference type="NCBI Taxonomy" id="1188233"/>
    <lineage>
        <taxon>Bacteria</taxon>
        <taxon>Bacillati</taxon>
        <taxon>Mycoplasmatota</taxon>
        <taxon>Mycoplasmoidales</taxon>
        <taxon>Metamycoplasmataceae</taxon>
        <taxon>Metamycoplasma</taxon>
    </lineage>
</organism>
<dbReference type="Pfam" id="PF03382">
    <property type="entry name" value="DUF285"/>
    <property type="match status" value="2"/>
</dbReference>
<dbReference type="AlphaFoldDB" id="N9TSS6"/>
<dbReference type="PROSITE" id="PS51257">
    <property type="entry name" value="PROKAR_LIPOPROTEIN"/>
    <property type="match status" value="1"/>
</dbReference>